<dbReference type="InterPro" id="IPR006665">
    <property type="entry name" value="OmpA-like"/>
</dbReference>
<dbReference type="EMBL" id="JAPNKE010000002">
    <property type="protein sequence ID" value="MCY1009226.1"/>
    <property type="molecule type" value="Genomic_DNA"/>
</dbReference>
<dbReference type="GO" id="GO:0016020">
    <property type="term" value="C:membrane"/>
    <property type="evidence" value="ECO:0007669"/>
    <property type="project" value="UniProtKB-UniRule"/>
</dbReference>
<dbReference type="Pfam" id="PF00691">
    <property type="entry name" value="OmpA"/>
    <property type="match status" value="1"/>
</dbReference>
<keyword evidence="5" id="KW-1185">Reference proteome</keyword>
<accession>A0A9X3ESR5</accession>
<protein>
    <submittedName>
        <fullName evidence="4">Flagellar motor protein MotB</fullName>
    </submittedName>
</protein>
<dbReference type="RefSeq" id="WP_267771884.1">
    <property type="nucleotide sequence ID" value="NZ_JAPNKE010000002.1"/>
</dbReference>
<dbReference type="CDD" id="cd07185">
    <property type="entry name" value="OmpA_C-like"/>
    <property type="match status" value="1"/>
</dbReference>
<dbReference type="Proteomes" id="UP001150924">
    <property type="component" value="Unassembled WGS sequence"/>
</dbReference>
<dbReference type="SUPFAM" id="SSF103088">
    <property type="entry name" value="OmpA-like"/>
    <property type="match status" value="1"/>
</dbReference>
<name>A0A9X3ESR5_9BACT</name>
<dbReference type="InterPro" id="IPR036737">
    <property type="entry name" value="OmpA-like_sf"/>
</dbReference>
<sequence>MRILTVVCIGLLDLACVAKSQYQSLAAERDHVAQELAGARSAASRREAEEARALQTAQAALDHCSERVAALEADGRHHVEQIVSLEQRGLVLENDLNVLQGQLAQLVKDRSRLGASVAEMQRALASLLEREREARRRIDEYRDVVARFKDLIDAGKLQVRVVDGRMVLTLPMDILFASGSAKLSREGKDALSELGQRLAAMPSRRLQVEGHTDNVPIHTATYASNWELAAGRALVVVRALLEAGLPPERLSAASFGEHRPTAHNDTDGERAKNRRIELVLVPDLSLLPGYAELNQLAAGS</sequence>
<evidence type="ECO:0000259" key="3">
    <source>
        <dbReference type="PROSITE" id="PS51123"/>
    </source>
</evidence>
<keyword evidence="4" id="KW-0969">Cilium</keyword>
<evidence type="ECO:0000313" key="5">
    <source>
        <dbReference type="Proteomes" id="UP001150924"/>
    </source>
</evidence>
<organism evidence="4 5">
    <name type="scientific">Nannocystis pusilla</name>
    <dbReference type="NCBI Taxonomy" id="889268"/>
    <lineage>
        <taxon>Bacteria</taxon>
        <taxon>Pseudomonadati</taxon>
        <taxon>Myxococcota</taxon>
        <taxon>Polyangia</taxon>
        <taxon>Nannocystales</taxon>
        <taxon>Nannocystaceae</taxon>
        <taxon>Nannocystis</taxon>
    </lineage>
</organism>
<proteinExistence type="predicted"/>
<dbReference type="PROSITE" id="PS51123">
    <property type="entry name" value="OMPA_2"/>
    <property type="match status" value="1"/>
</dbReference>
<dbReference type="PANTHER" id="PTHR30329:SF21">
    <property type="entry name" value="LIPOPROTEIN YIAD-RELATED"/>
    <property type="match status" value="1"/>
</dbReference>
<feature type="domain" description="OmpA-like" evidence="3">
    <location>
        <begin position="163"/>
        <end position="284"/>
    </location>
</feature>
<feature type="coiled-coil region" evidence="2">
    <location>
        <begin position="117"/>
        <end position="144"/>
    </location>
</feature>
<evidence type="ECO:0000256" key="2">
    <source>
        <dbReference type="SAM" id="Coils"/>
    </source>
</evidence>
<evidence type="ECO:0000313" key="4">
    <source>
        <dbReference type="EMBL" id="MCY1009226.1"/>
    </source>
</evidence>
<gene>
    <name evidence="4" type="ORF">OV079_27400</name>
</gene>
<keyword evidence="4" id="KW-0282">Flagellum</keyword>
<keyword evidence="1" id="KW-0472">Membrane</keyword>
<dbReference type="PANTHER" id="PTHR30329">
    <property type="entry name" value="STATOR ELEMENT OF FLAGELLAR MOTOR COMPLEX"/>
    <property type="match status" value="1"/>
</dbReference>
<dbReference type="AlphaFoldDB" id="A0A9X3ESR5"/>
<dbReference type="InterPro" id="IPR050330">
    <property type="entry name" value="Bact_OuterMem_StrucFunc"/>
</dbReference>
<dbReference type="Gene3D" id="3.30.1330.60">
    <property type="entry name" value="OmpA-like domain"/>
    <property type="match status" value="1"/>
</dbReference>
<comment type="caution">
    <text evidence="4">The sequence shown here is derived from an EMBL/GenBank/DDBJ whole genome shotgun (WGS) entry which is preliminary data.</text>
</comment>
<keyword evidence="4" id="KW-0966">Cell projection</keyword>
<evidence type="ECO:0000256" key="1">
    <source>
        <dbReference type="PROSITE-ProRule" id="PRU00473"/>
    </source>
</evidence>
<keyword evidence="2" id="KW-0175">Coiled coil</keyword>
<reference evidence="4" key="1">
    <citation type="submission" date="2022-11" db="EMBL/GenBank/DDBJ databases">
        <title>Minimal conservation of predation-associated metabolite biosynthetic gene clusters underscores biosynthetic potential of Myxococcota including descriptions for ten novel species: Archangium lansinium sp. nov., Myxococcus landrumus sp. nov., Nannocystis bai.</title>
        <authorList>
            <person name="Ahearne A."/>
            <person name="Stevens C."/>
            <person name="Phillips K."/>
        </authorList>
    </citation>
    <scope>NUCLEOTIDE SEQUENCE</scope>
    <source>
        <strain evidence="4">Na p29</strain>
    </source>
</reference>